<evidence type="ECO:0000259" key="6">
    <source>
        <dbReference type="SMART" id="SM00062"/>
    </source>
</evidence>
<evidence type="ECO:0000256" key="5">
    <source>
        <dbReference type="SAM" id="SignalP"/>
    </source>
</evidence>
<dbReference type="SUPFAM" id="SSF53850">
    <property type="entry name" value="Periplasmic binding protein-like II"/>
    <property type="match status" value="1"/>
</dbReference>
<keyword evidence="8" id="KW-1185">Reference proteome</keyword>
<comment type="caution">
    <text evidence="7">The sequence shown here is derived from an EMBL/GenBank/DDBJ whole genome shotgun (WGS) entry which is preliminary data.</text>
</comment>
<dbReference type="SMART" id="SM00062">
    <property type="entry name" value="PBPb"/>
    <property type="match status" value="1"/>
</dbReference>
<evidence type="ECO:0000256" key="1">
    <source>
        <dbReference type="ARBA" id="ARBA00004196"/>
    </source>
</evidence>
<dbReference type="OrthoDB" id="9768183at2"/>
<feature type="domain" description="Solute-binding protein family 3/N-terminal" evidence="6">
    <location>
        <begin position="22"/>
        <end position="246"/>
    </location>
</feature>
<reference evidence="7 8" key="1">
    <citation type="submission" date="2017-11" db="EMBL/GenBank/DDBJ databases">
        <title>Draft genome sequence of environmental isolate Aeromonas lusitania sp. nov. MDC 2473.</title>
        <authorList>
            <person name="Colston S.M."/>
            <person name="Navarro A."/>
            <person name="Martinez-Murcia A.J."/>
            <person name="Graf J."/>
        </authorList>
    </citation>
    <scope>NUCLEOTIDE SEQUENCE [LARGE SCALE GENOMIC DNA]</scope>
    <source>
        <strain evidence="7 8">MDC 2473</strain>
    </source>
</reference>
<name>A0A2M8HCP5_9GAMM</name>
<feature type="chain" id="PRO_5014727973" evidence="5">
    <location>
        <begin position="21"/>
        <end position="246"/>
    </location>
</feature>
<organism evidence="7 8">
    <name type="scientific">Aeromonas lusitana</name>
    <dbReference type="NCBI Taxonomy" id="931529"/>
    <lineage>
        <taxon>Bacteria</taxon>
        <taxon>Pseudomonadati</taxon>
        <taxon>Pseudomonadota</taxon>
        <taxon>Gammaproteobacteria</taxon>
        <taxon>Aeromonadales</taxon>
        <taxon>Aeromonadaceae</taxon>
        <taxon>Aeromonas</taxon>
    </lineage>
</organism>
<dbReference type="Proteomes" id="UP000232060">
    <property type="component" value="Unassembled WGS sequence"/>
</dbReference>
<dbReference type="PROSITE" id="PS01039">
    <property type="entry name" value="SBP_BACTERIAL_3"/>
    <property type="match status" value="1"/>
</dbReference>
<dbReference type="RefSeq" id="WP_100858561.1">
    <property type="nucleotide sequence ID" value="NZ_PGCP01000004.1"/>
</dbReference>
<dbReference type="PANTHER" id="PTHR35936:SF20">
    <property type="entry name" value="ABC TRANSPORTER ARGININE-BINDING PROTEIN 2-RELATED"/>
    <property type="match status" value="1"/>
</dbReference>
<evidence type="ECO:0000313" key="7">
    <source>
        <dbReference type="EMBL" id="PJC94338.1"/>
    </source>
</evidence>
<comment type="similarity">
    <text evidence="2 4">Belongs to the bacterial solute-binding protein 3 family.</text>
</comment>
<sequence>MKKSLLLVAAMGLLSTSVLAKEIKFATEATYAPFEYLDDKNEFQGFDIDLARAICAQAKLECSFHNQAFDSLIPSLKFRRYDAAIAAMDVTPERAAQVDFSDIYYQNSAVFVAKKGAFKGPEEMVDKTVGVQNGSSHQSYLVDNWIGKGLLTVPYASYQSAFLDMMNGRTDGVFADTAVAADWLKQHKEYGVIGAPVTDAKYFGTGFGIAVAKDNQELLGQLNKGLAEIKANGTYQKIYDKYFAQQ</sequence>
<dbReference type="GO" id="GO:0030313">
    <property type="term" value="C:cell envelope"/>
    <property type="evidence" value="ECO:0007669"/>
    <property type="project" value="UniProtKB-SubCell"/>
</dbReference>
<evidence type="ECO:0000256" key="2">
    <source>
        <dbReference type="ARBA" id="ARBA00010333"/>
    </source>
</evidence>
<dbReference type="AlphaFoldDB" id="A0A2M8HCP5"/>
<keyword evidence="3 5" id="KW-0732">Signal</keyword>
<evidence type="ECO:0000313" key="8">
    <source>
        <dbReference type="Proteomes" id="UP000232060"/>
    </source>
</evidence>
<dbReference type="EMBL" id="PGCP01000004">
    <property type="protein sequence ID" value="PJC94338.1"/>
    <property type="molecule type" value="Genomic_DNA"/>
</dbReference>
<dbReference type="PANTHER" id="PTHR35936">
    <property type="entry name" value="MEMBRANE-BOUND LYTIC MUREIN TRANSGLYCOSYLASE F"/>
    <property type="match status" value="1"/>
</dbReference>
<gene>
    <name evidence="7" type="ORF">CUC44_03250</name>
</gene>
<dbReference type="InterPro" id="IPR001638">
    <property type="entry name" value="Solute-binding_3/MltF_N"/>
</dbReference>
<protein>
    <submittedName>
        <fullName evidence="7">Arginine ABC transporter substrate-binding protein</fullName>
    </submittedName>
</protein>
<evidence type="ECO:0000256" key="4">
    <source>
        <dbReference type="RuleBase" id="RU003744"/>
    </source>
</evidence>
<dbReference type="Pfam" id="PF00497">
    <property type="entry name" value="SBP_bac_3"/>
    <property type="match status" value="1"/>
</dbReference>
<accession>A0A2M8HCP5</accession>
<dbReference type="InterPro" id="IPR018313">
    <property type="entry name" value="SBP_3_CS"/>
</dbReference>
<proteinExistence type="inferred from homology"/>
<evidence type="ECO:0000256" key="3">
    <source>
        <dbReference type="ARBA" id="ARBA00022729"/>
    </source>
</evidence>
<comment type="subcellular location">
    <subcellularLocation>
        <location evidence="1">Cell envelope</location>
    </subcellularLocation>
</comment>
<feature type="signal peptide" evidence="5">
    <location>
        <begin position="1"/>
        <end position="20"/>
    </location>
</feature>
<dbReference type="Gene3D" id="3.40.190.10">
    <property type="entry name" value="Periplasmic binding protein-like II"/>
    <property type="match status" value="2"/>
</dbReference>